<dbReference type="Gene3D" id="1.10.287.480">
    <property type="entry name" value="helix hairpin bin"/>
    <property type="match status" value="1"/>
</dbReference>
<dbReference type="OrthoDB" id="9793753at2"/>
<dbReference type="GO" id="GO:0044183">
    <property type="term" value="F:protein folding chaperone"/>
    <property type="evidence" value="ECO:0007669"/>
    <property type="project" value="TreeGrafter"/>
</dbReference>
<dbReference type="InterPro" id="IPR000397">
    <property type="entry name" value="Heat_shock_Hsp33"/>
</dbReference>
<dbReference type="Gene3D" id="3.90.1280.10">
    <property type="entry name" value="HSP33 redox switch-like"/>
    <property type="match status" value="1"/>
</dbReference>
<keyword evidence="1" id="KW-0963">Cytoplasm</keyword>
<organism evidence="6 7">
    <name type="scientific">Eilatimonas milleporae</name>
    <dbReference type="NCBI Taxonomy" id="911205"/>
    <lineage>
        <taxon>Bacteria</taxon>
        <taxon>Pseudomonadati</taxon>
        <taxon>Pseudomonadota</taxon>
        <taxon>Alphaproteobacteria</taxon>
        <taxon>Kordiimonadales</taxon>
        <taxon>Kordiimonadaceae</taxon>
        <taxon>Eilatimonas</taxon>
    </lineage>
</organism>
<comment type="caution">
    <text evidence="6">The sequence shown here is derived from an EMBL/GenBank/DDBJ whole genome shotgun (WGS) entry which is preliminary data.</text>
</comment>
<dbReference type="GO" id="GO:0051082">
    <property type="term" value="F:unfolded protein binding"/>
    <property type="evidence" value="ECO:0007669"/>
    <property type="project" value="InterPro"/>
</dbReference>
<keyword evidence="2" id="KW-0862">Zinc</keyword>
<dbReference type="AlphaFoldDB" id="A0A3M0BW13"/>
<dbReference type="SUPFAM" id="SSF118352">
    <property type="entry name" value="HSP33 redox switch-like"/>
    <property type="match status" value="1"/>
</dbReference>
<keyword evidence="3" id="KW-1015">Disulfide bond</keyword>
<sequence length="335" mass="37144">MSISDSGSEHPIVIEDPVTSRDNEVRPFRIEGMDVRGRAVRLGTVAQQIIAAHDYPDPVARILGEFLALAALLGSIIKYDGIVTLQAKSAGPLPMIVTDFTRVQEGIGHLRGYMSVDETKLAHYGKDPSFHGLIGSKEGGYLAMTIDQGSDMERYQGIVDLKGETLSDIARTYFKSSEQTPTEIRLTSDRDPVTGHWRAGGIMVQYLAHGEEGRERTFVRETDDEWGRASILMHSVTKEELLDPALDLDRLLYRLFNEDGVRVFDPWRLIAQCRCDRGRLLGVLRQFSADDIDHMTENGKISVNCQFCNKTYEFDPDDLSGDADTGPGPSAGAVH</sequence>
<dbReference type="InterPro" id="IPR023212">
    <property type="entry name" value="Hsp33_helix_hairpin_bin_dom_sf"/>
</dbReference>
<evidence type="ECO:0000256" key="1">
    <source>
        <dbReference type="ARBA" id="ARBA00022490"/>
    </source>
</evidence>
<dbReference type="InterPro" id="IPR016153">
    <property type="entry name" value="Heat_shock_Hsp33_N"/>
</dbReference>
<keyword evidence="4" id="KW-0143">Chaperone</keyword>
<dbReference type="SUPFAM" id="SSF64397">
    <property type="entry name" value="Hsp33 domain"/>
    <property type="match status" value="1"/>
</dbReference>
<evidence type="ECO:0000256" key="4">
    <source>
        <dbReference type="ARBA" id="ARBA00023186"/>
    </source>
</evidence>
<dbReference type="InParanoid" id="A0A3M0BW13"/>
<dbReference type="Pfam" id="PF01430">
    <property type="entry name" value="HSP33"/>
    <property type="match status" value="1"/>
</dbReference>
<evidence type="ECO:0000256" key="3">
    <source>
        <dbReference type="ARBA" id="ARBA00023157"/>
    </source>
</evidence>
<dbReference type="RefSeq" id="WP_121940418.1">
    <property type="nucleotide sequence ID" value="NZ_REFR01000017.1"/>
</dbReference>
<dbReference type="PANTHER" id="PTHR30111">
    <property type="entry name" value="33 KDA CHAPERONIN"/>
    <property type="match status" value="1"/>
</dbReference>
<keyword evidence="5" id="KW-0676">Redox-active center</keyword>
<dbReference type="InterPro" id="IPR016154">
    <property type="entry name" value="Heat_shock_Hsp33_C"/>
</dbReference>
<keyword evidence="7" id="KW-1185">Reference proteome</keyword>
<proteinExistence type="predicted"/>
<gene>
    <name evidence="6" type="ORF">BXY39_3785</name>
</gene>
<dbReference type="PANTHER" id="PTHR30111:SF1">
    <property type="entry name" value="33 KDA CHAPERONIN"/>
    <property type="match status" value="1"/>
</dbReference>
<dbReference type="FunCoup" id="A0A3M0BW13">
    <property type="interactions" value="283"/>
</dbReference>
<accession>A0A3M0BW13</accession>
<dbReference type="CDD" id="cd00498">
    <property type="entry name" value="Hsp33"/>
    <property type="match status" value="1"/>
</dbReference>
<evidence type="ECO:0000256" key="2">
    <source>
        <dbReference type="ARBA" id="ARBA00022833"/>
    </source>
</evidence>
<dbReference type="PIRSF" id="PIRSF005261">
    <property type="entry name" value="Heat_shock_Hsp33"/>
    <property type="match status" value="1"/>
</dbReference>
<dbReference type="GO" id="GO:0005737">
    <property type="term" value="C:cytoplasm"/>
    <property type="evidence" value="ECO:0007669"/>
    <property type="project" value="InterPro"/>
</dbReference>
<evidence type="ECO:0000313" key="7">
    <source>
        <dbReference type="Proteomes" id="UP000271227"/>
    </source>
</evidence>
<reference evidence="6 7" key="1">
    <citation type="submission" date="2018-10" db="EMBL/GenBank/DDBJ databases">
        <title>Genomic Encyclopedia of Archaeal and Bacterial Type Strains, Phase II (KMG-II): from individual species to whole genera.</title>
        <authorList>
            <person name="Goeker M."/>
        </authorList>
    </citation>
    <scope>NUCLEOTIDE SEQUENCE [LARGE SCALE GENOMIC DNA]</scope>
    <source>
        <strain evidence="6 7">DSM 25217</strain>
    </source>
</reference>
<dbReference type="GO" id="GO:0042026">
    <property type="term" value="P:protein refolding"/>
    <property type="evidence" value="ECO:0007669"/>
    <property type="project" value="TreeGrafter"/>
</dbReference>
<dbReference type="Gene3D" id="3.55.30.10">
    <property type="entry name" value="Hsp33 domain"/>
    <property type="match status" value="1"/>
</dbReference>
<protein>
    <submittedName>
        <fullName evidence="6">Molecular chaperone Hsp33</fullName>
    </submittedName>
</protein>
<name>A0A3M0BW13_9PROT</name>
<dbReference type="Proteomes" id="UP000271227">
    <property type="component" value="Unassembled WGS sequence"/>
</dbReference>
<dbReference type="EMBL" id="REFR01000017">
    <property type="protein sequence ID" value="RMB00597.1"/>
    <property type="molecule type" value="Genomic_DNA"/>
</dbReference>
<evidence type="ECO:0000256" key="5">
    <source>
        <dbReference type="ARBA" id="ARBA00023284"/>
    </source>
</evidence>
<evidence type="ECO:0000313" key="6">
    <source>
        <dbReference type="EMBL" id="RMB00597.1"/>
    </source>
</evidence>